<dbReference type="EMBL" id="ANOF01000204">
    <property type="protein sequence ID" value="EMI23240.1"/>
    <property type="molecule type" value="Genomic_DNA"/>
</dbReference>
<dbReference type="AlphaFoldDB" id="M5RVA6"/>
<proteinExistence type="predicted"/>
<gene>
    <name evidence="1" type="ORF">RESH_06142</name>
</gene>
<dbReference type="PATRIC" id="fig|1263868.3.peg.6665"/>
<accession>M5RVA6</accession>
<protein>
    <submittedName>
        <fullName evidence="1">Uncharacterized protein</fullName>
    </submittedName>
</protein>
<sequence length="65" mass="7424">MIRELGSWPSLNRTHRIDWRPSFNADAKGESRSTFEWDFLPQQNVVAVRIGVAKIVAKLKERSAG</sequence>
<comment type="caution">
    <text evidence="1">The sequence shown here is derived from an EMBL/GenBank/DDBJ whole genome shotgun (WGS) entry which is preliminary data.</text>
</comment>
<dbReference type="Proteomes" id="UP000011996">
    <property type="component" value="Unassembled WGS sequence"/>
</dbReference>
<reference evidence="1 2" key="1">
    <citation type="journal article" date="2013" name="Mar. Genomics">
        <title>Expression of sulfatases in Rhodopirellula baltica and the diversity of sulfatases in the genus Rhodopirellula.</title>
        <authorList>
            <person name="Wegner C.E."/>
            <person name="Richter-Heitmann T."/>
            <person name="Klindworth A."/>
            <person name="Klockow C."/>
            <person name="Richter M."/>
            <person name="Achstetter T."/>
            <person name="Glockner F.O."/>
            <person name="Harder J."/>
        </authorList>
    </citation>
    <scope>NUCLEOTIDE SEQUENCE [LARGE SCALE GENOMIC DNA]</scope>
    <source>
        <strain evidence="1 2">SH398</strain>
    </source>
</reference>
<evidence type="ECO:0000313" key="2">
    <source>
        <dbReference type="Proteomes" id="UP000011996"/>
    </source>
</evidence>
<name>M5RVA6_9BACT</name>
<organism evidence="1 2">
    <name type="scientific">Rhodopirellula europaea SH398</name>
    <dbReference type="NCBI Taxonomy" id="1263868"/>
    <lineage>
        <taxon>Bacteria</taxon>
        <taxon>Pseudomonadati</taxon>
        <taxon>Planctomycetota</taxon>
        <taxon>Planctomycetia</taxon>
        <taxon>Pirellulales</taxon>
        <taxon>Pirellulaceae</taxon>
        <taxon>Rhodopirellula</taxon>
    </lineage>
</organism>
<evidence type="ECO:0000313" key="1">
    <source>
        <dbReference type="EMBL" id="EMI23240.1"/>
    </source>
</evidence>